<evidence type="ECO:0000256" key="1">
    <source>
        <dbReference type="SAM" id="MobiDB-lite"/>
    </source>
</evidence>
<evidence type="ECO:0000259" key="2">
    <source>
        <dbReference type="Pfam" id="PF01609"/>
    </source>
</evidence>
<dbReference type="Pfam" id="PF01609">
    <property type="entry name" value="DDE_Tnp_1"/>
    <property type="match status" value="1"/>
</dbReference>
<dbReference type="PANTHER" id="PTHR35604:SF2">
    <property type="entry name" value="TRANSPOSASE INSH FOR INSERTION SEQUENCE ELEMENT IS5A-RELATED"/>
    <property type="match status" value="1"/>
</dbReference>
<dbReference type="AlphaFoldDB" id="X0U6E9"/>
<comment type="caution">
    <text evidence="3">The sequence shown here is derived from an EMBL/GenBank/DDBJ whole genome shotgun (WGS) entry which is preliminary data.</text>
</comment>
<reference evidence="3" key="1">
    <citation type="journal article" date="2014" name="Front. Microbiol.">
        <title>High frequency of phylogenetically diverse reductive dehalogenase-homologous genes in deep subseafloor sedimentary metagenomes.</title>
        <authorList>
            <person name="Kawai M."/>
            <person name="Futagami T."/>
            <person name="Toyoda A."/>
            <person name="Takaki Y."/>
            <person name="Nishi S."/>
            <person name="Hori S."/>
            <person name="Arai W."/>
            <person name="Tsubouchi T."/>
            <person name="Morono Y."/>
            <person name="Uchiyama I."/>
            <person name="Ito T."/>
            <person name="Fujiyama A."/>
            <person name="Inagaki F."/>
            <person name="Takami H."/>
        </authorList>
    </citation>
    <scope>NUCLEOTIDE SEQUENCE</scope>
    <source>
        <strain evidence="3">Expedition CK06-06</strain>
    </source>
</reference>
<proteinExistence type="predicted"/>
<accession>X0U6E9</accession>
<organism evidence="3">
    <name type="scientific">marine sediment metagenome</name>
    <dbReference type="NCBI Taxonomy" id="412755"/>
    <lineage>
        <taxon>unclassified sequences</taxon>
        <taxon>metagenomes</taxon>
        <taxon>ecological metagenomes</taxon>
    </lineage>
</organism>
<dbReference type="GO" id="GO:0006313">
    <property type="term" value="P:DNA transposition"/>
    <property type="evidence" value="ECO:0007669"/>
    <property type="project" value="InterPro"/>
</dbReference>
<feature type="compositionally biased region" description="Basic and acidic residues" evidence="1">
    <location>
        <begin position="38"/>
        <end position="62"/>
    </location>
</feature>
<evidence type="ECO:0000313" key="3">
    <source>
        <dbReference type="EMBL" id="GAF84065.1"/>
    </source>
</evidence>
<sequence>MDQLNSEILRRFEGQGLTINEGIAVDARLVQSASRPLSNDDLKKQRDKRNTPEGKLDKNGKPLKFCRDLESNWTVKNDVPHFGLKEHAAVDTNHGFILATTITPASVNDTNYLSYCTVFSRHTKQKIKKVYADKGYAGYPNRNFLSTNKIADGIMRKDSTTAKLTEIEIERNKSISKVRYIVEQYFGISHLHDQAKRARFTSTAINKFDGWCRQAAYNIRKGLKILKLAAV</sequence>
<gene>
    <name evidence="3" type="ORF">S01H1_06873</name>
</gene>
<dbReference type="PANTHER" id="PTHR35604">
    <property type="entry name" value="TRANSPOSASE INSH FOR INSERTION SEQUENCE ELEMENT IS5A-RELATED"/>
    <property type="match status" value="1"/>
</dbReference>
<dbReference type="EMBL" id="BARS01003545">
    <property type="protein sequence ID" value="GAF84065.1"/>
    <property type="molecule type" value="Genomic_DNA"/>
</dbReference>
<dbReference type="InterPro" id="IPR002559">
    <property type="entry name" value="Transposase_11"/>
</dbReference>
<dbReference type="GO" id="GO:0003677">
    <property type="term" value="F:DNA binding"/>
    <property type="evidence" value="ECO:0007669"/>
    <property type="project" value="InterPro"/>
</dbReference>
<name>X0U6E9_9ZZZZ</name>
<protein>
    <recommendedName>
        <fullName evidence="2">Transposase IS4-like domain-containing protein</fullName>
    </recommendedName>
</protein>
<dbReference type="GO" id="GO:0004803">
    <property type="term" value="F:transposase activity"/>
    <property type="evidence" value="ECO:0007669"/>
    <property type="project" value="InterPro"/>
</dbReference>
<feature type="region of interest" description="Disordered" evidence="1">
    <location>
        <begin position="34"/>
        <end position="62"/>
    </location>
</feature>
<feature type="domain" description="Transposase IS4-like" evidence="2">
    <location>
        <begin position="61"/>
        <end position="207"/>
    </location>
</feature>